<dbReference type="RefSeq" id="WP_123217538.1">
    <property type="nucleotide sequence ID" value="NZ_RJTM01000123.1"/>
</dbReference>
<evidence type="ECO:0000256" key="1">
    <source>
        <dbReference type="ARBA" id="ARBA00007274"/>
    </source>
</evidence>
<protein>
    <submittedName>
        <fullName evidence="4">Serine acetyltransferase</fullName>
    </submittedName>
</protein>
<proteinExistence type="inferred from homology"/>
<organism evidence="4 5">
    <name type="scientific">Sinomicrobium pectinilyticum</name>
    <dbReference type="NCBI Taxonomy" id="1084421"/>
    <lineage>
        <taxon>Bacteria</taxon>
        <taxon>Pseudomonadati</taxon>
        <taxon>Bacteroidota</taxon>
        <taxon>Flavobacteriia</taxon>
        <taxon>Flavobacteriales</taxon>
        <taxon>Flavobacteriaceae</taxon>
        <taxon>Sinomicrobium</taxon>
    </lineage>
</organism>
<evidence type="ECO:0000313" key="5">
    <source>
        <dbReference type="Proteomes" id="UP000267469"/>
    </source>
</evidence>
<dbReference type="AlphaFoldDB" id="A0A3N0E197"/>
<keyword evidence="2 4" id="KW-0808">Transferase</keyword>
<dbReference type="OrthoDB" id="9814490at2"/>
<dbReference type="InterPro" id="IPR001451">
    <property type="entry name" value="Hexapep"/>
</dbReference>
<comment type="caution">
    <text evidence="4">The sequence shown here is derived from an EMBL/GenBank/DDBJ whole genome shotgun (WGS) entry which is preliminary data.</text>
</comment>
<sequence length="185" mass="20600">MIADLLNEIRYLSDKSVFKPSLDALTKEDWIDIYDSFKYDYENYYPTGFDVQNVKYFPGLIATLFYRISRHLFLNNKITDAQEYSSLGYSYSAMEIYYSSNIGKSLKINHGIGTIIGARTTIGDNVILHHNVTLGDKNGGRPTLGNNVIVYPGAVIVGDISIGDNSVVGANSFVDKSYPSNSIIK</sequence>
<accession>A0A3N0E197</accession>
<dbReference type="EMBL" id="RJTM01000123">
    <property type="protein sequence ID" value="RNL81622.1"/>
    <property type="molecule type" value="Genomic_DNA"/>
</dbReference>
<name>A0A3N0E197_SINP1</name>
<dbReference type="Pfam" id="PF00132">
    <property type="entry name" value="Hexapep"/>
    <property type="match status" value="1"/>
</dbReference>
<dbReference type="GO" id="GO:0016746">
    <property type="term" value="F:acyltransferase activity"/>
    <property type="evidence" value="ECO:0007669"/>
    <property type="project" value="UniProtKB-KW"/>
</dbReference>
<gene>
    <name evidence="4" type="ORF">ED312_18610</name>
</gene>
<dbReference type="InterPro" id="IPR045304">
    <property type="entry name" value="LbH_SAT"/>
</dbReference>
<dbReference type="InterPro" id="IPR011004">
    <property type="entry name" value="Trimer_LpxA-like_sf"/>
</dbReference>
<evidence type="ECO:0000313" key="4">
    <source>
        <dbReference type="EMBL" id="RNL81622.1"/>
    </source>
</evidence>
<dbReference type="Gene3D" id="2.160.10.10">
    <property type="entry name" value="Hexapeptide repeat proteins"/>
    <property type="match status" value="1"/>
</dbReference>
<keyword evidence="3" id="KW-0012">Acyltransferase</keyword>
<evidence type="ECO:0000256" key="3">
    <source>
        <dbReference type="ARBA" id="ARBA00023315"/>
    </source>
</evidence>
<evidence type="ECO:0000256" key="2">
    <source>
        <dbReference type="ARBA" id="ARBA00022679"/>
    </source>
</evidence>
<reference evidence="4 5" key="1">
    <citation type="submission" date="2018-10" db="EMBL/GenBank/DDBJ databases">
        <title>Sinomicrobium pectinilyticum sp. nov., a pectinase-producing bacterium isolated from alkaline and saline soil, and emended description of the genus Sinomicrobium.</title>
        <authorList>
            <person name="Cheng B."/>
            <person name="Li C."/>
            <person name="Lai Q."/>
            <person name="Du M."/>
            <person name="Shao Z."/>
            <person name="Xu P."/>
            <person name="Yang C."/>
        </authorList>
    </citation>
    <scope>NUCLEOTIDE SEQUENCE [LARGE SCALE GENOMIC DNA]</scope>
    <source>
        <strain evidence="4 5">5DNS001</strain>
    </source>
</reference>
<keyword evidence="5" id="KW-1185">Reference proteome</keyword>
<dbReference type="CDD" id="cd03354">
    <property type="entry name" value="LbH_SAT"/>
    <property type="match status" value="1"/>
</dbReference>
<dbReference type="SUPFAM" id="SSF51161">
    <property type="entry name" value="Trimeric LpxA-like enzymes"/>
    <property type="match status" value="1"/>
</dbReference>
<dbReference type="PANTHER" id="PTHR42811">
    <property type="entry name" value="SERINE ACETYLTRANSFERASE"/>
    <property type="match status" value="1"/>
</dbReference>
<comment type="similarity">
    <text evidence="1">Belongs to the transferase hexapeptide repeat family.</text>
</comment>
<dbReference type="Proteomes" id="UP000267469">
    <property type="component" value="Unassembled WGS sequence"/>
</dbReference>